<dbReference type="SUPFAM" id="SSF49299">
    <property type="entry name" value="PKD domain"/>
    <property type="match status" value="2"/>
</dbReference>
<dbReference type="InterPro" id="IPR022409">
    <property type="entry name" value="PKD/Chitinase_dom"/>
</dbReference>
<dbReference type="PANTHER" id="PTHR36842:SF1">
    <property type="entry name" value="PROTEIN TOLB"/>
    <property type="match status" value="1"/>
</dbReference>
<dbReference type="PROSITE" id="PS50093">
    <property type="entry name" value="PKD"/>
    <property type="match status" value="2"/>
</dbReference>
<proteinExistence type="predicted"/>
<dbReference type="NCBIfam" id="TIGR04131">
    <property type="entry name" value="Bac_Flav_CTERM"/>
    <property type="match status" value="1"/>
</dbReference>
<dbReference type="InterPro" id="IPR000601">
    <property type="entry name" value="PKD_dom"/>
</dbReference>
<dbReference type="SUPFAM" id="SSF82171">
    <property type="entry name" value="DPP6 N-terminal domain-like"/>
    <property type="match status" value="1"/>
</dbReference>
<dbReference type="InterPro" id="IPR026341">
    <property type="entry name" value="T9SS_type_B"/>
</dbReference>
<accession>A0ABW5JFB7</accession>
<dbReference type="CDD" id="cd00146">
    <property type="entry name" value="PKD"/>
    <property type="match status" value="2"/>
</dbReference>
<feature type="domain" description="PKD" evidence="1">
    <location>
        <begin position="643"/>
        <end position="687"/>
    </location>
</feature>
<evidence type="ECO:0000313" key="2">
    <source>
        <dbReference type="EMBL" id="MFD2523803.1"/>
    </source>
</evidence>
<dbReference type="Gene3D" id="2.60.40.10">
    <property type="entry name" value="Immunoglobulins"/>
    <property type="match status" value="2"/>
</dbReference>
<dbReference type="SMART" id="SM00089">
    <property type="entry name" value="PKD"/>
    <property type="match status" value="2"/>
</dbReference>
<evidence type="ECO:0000259" key="1">
    <source>
        <dbReference type="PROSITE" id="PS50093"/>
    </source>
</evidence>
<dbReference type="Proteomes" id="UP001597510">
    <property type="component" value="Unassembled WGS sequence"/>
</dbReference>
<dbReference type="InterPro" id="IPR013783">
    <property type="entry name" value="Ig-like_fold"/>
</dbReference>
<sequence length="905" mass="98534">MWGGIGTNLRIFFIAATLSCISQFSFGQFFIGGKKCISITPPTPPDPLPQGWQPPSVDCNEPTVFFDTEKDATAWQWDFGDPTSGNNTATTRNPRHTYTVPREYTVTLTRTLASGVVETVTKQVTISQPPPQPKFFKKISGDTTVCDGKTLKLDPYNVLQGGASAPSNATYLWFPGGETTPTIDVTKTGCYSVEVFDALGQCSRTAKINVKFCLQEASSSGGGEKWYFGKGATLSFGLDSTTILPRDTLANGGGLFEDPEQEDPRYIPVEATESNPVDSPAGVAMVYSPKGELVFYTDGVKIYGKDDQLLPFMLPLDDPDPTNQTLGGTNTSAQSSLIIPKSSCNECPHHLYYVYTQNKDTGLLSYSIVDLRRDNGKGAVVERGIPVSINSTQQIVARKTKDEKGFFIYSHDAETNEFKVLKVDSTGTTETIQALGLDEFSETGYMRISPEGDKLAMAIVKDGKNYIEVYDLNIENGELTLSLSIDLKVASPPSVYGVEFSQDGEKLYTTLKGNPANGEKSFLYQLNLNLGDPNAIADQKILIDESTTQVFGALQMGPTNAGSGGAIYMAIDGSDRVAYISVPEVVGNASAVGYVPVRFGFGADVTGTSQLGFPNVIHAKKEDEGEGISATFDGTCEGSPTVFKTQGICSPMKSEATWDFGDGTTGAGNEVSHTYAKAGKYYIKMTVKVYSETLLSKNLNSPVINGILGNALKDHCNTFVVEDSVYIKPTPVVNLPDSAFVCVIEGAKTLLDPKAQRTFDPTYRWITSETTPTIFADALGTYTVTVSNNYESRSGIVSCPVEDKTLVKEGCEPRLFAPEAFSPNGDSINDNFQIHSAHIEDFDLKIYNRWGEIIFESFDVDMRWDGKYKGKIMAPMMYAFVVSYKSKYFPYRPKITKTGGVMLIN</sequence>
<comment type="caution">
    <text evidence="2">The sequence shown here is derived from an EMBL/GenBank/DDBJ whole genome shotgun (WGS) entry which is preliminary data.</text>
</comment>
<reference evidence="3" key="1">
    <citation type="journal article" date="2019" name="Int. J. Syst. Evol. Microbiol.">
        <title>The Global Catalogue of Microorganisms (GCM) 10K type strain sequencing project: providing services to taxonomists for standard genome sequencing and annotation.</title>
        <authorList>
            <consortium name="The Broad Institute Genomics Platform"/>
            <consortium name="The Broad Institute Genome Sequencing Center for Infectious Disease"/>
            <person name="Wu L."/>
            <person name="Ma J."/>
        </authorList>
    </citation>
    <scope>NUCLEOTIDE SEQUENCE [LARGE SCALE GENOMIC DNA]</scope>
    <source>
        <strain evidence="3">KCTC 52344</strain>
    </source>
</reference>
<name>A0ABW5JFB7_9BACT</name>
<feature type="domain" description="PKD" evidence="1">
    <location>
        <begin position="71"/>
        <end position="126"/>
    </location>
</feature>
<organism evidence="2 3">
    <name type="scientific">Emticicia soli</name>
    <dbReference type="NCBI Taxonomy" id="2027878"/>
    <lineage>
        <taxon>Bacteria</taxon>
        <taxon>Pseudomonadati</taxon>
        <taxon>Bacteroidota</taxon>
        <taxon>Cytophagia</taxon>
        <taxon>Cytophagales</taxon>
        <taxon>Leadbetterellaceae</taxon>
        <taxon>Emticicia</taxon>
    </lineage>
</organism>
<dbReference type="Pfam" id="PF13585">
    <property type="entry name" value="CHU_C"/>
    <property type="match status" value="1"/>
</dbReference>
<dbReference type="Pfam" id="PF18911">
    <property type="entry name" value="PKD_4"/>
    <property type="match status" value="2"/>
</dbReference>
<protein>
    <submittedName>
        <fullName evidence="2">PKD domain-containing protein</fullName>
    </submittedName>
</protein>
<dbReference type="PANTHER" id="PTHR36842">
    <property type="entry name" value="PROTEIN TOLB HOMOLOG"/>
    <property type="match status" value="1"/>
</dbReference>
<gene>
    <name evidence="2" type="ORF">ACFSR2_23080</name>
</gene>
<dbReference type="InterPro" id="IPR035986">
    <property type="entry name" value="PKD_dom_sf"/>
</dbReference>
<evidence type="ECO:0000313" key="3">
    <source>
        <dbReference type="Proteomes" id="UP001597510"/>
    </source>
</evidence>
<keyword evidence="3" id="KW-1185">Reference proteome</keyword>
<dbReference type="EMBL" id="JBHULC010000038">
    <property type="protein sequence ID" value="MFD2523803.1"/>
    <property type="molecule type" value="Genomic_DNA"/>
</dbReference>